<feature type="transmembrane region" description="Helical" evidence="13">
    <location>
        <begin position="369"/>
        <end position="390"/>
    </location>
</feature>
<gene>
    <name evidence="13" type="primary">yidC</name>
    <name evidence="17" type="ORF">SAMN00120144_1581</name>
</gene>
<comment type="subunit">
    <text evidence="13">Interacts with the Sec translocase complex via SecD. Specifically interacts with transmembrane segments of nascent integral membrane proteins during membrane integration.</text>
</comment>
<comment type="function">
    <text evidence="13">Required for the insertion and/or proper folding and/or complex formation of integral membrane proteins into the membrane. Involved in integration of membrane proteins that insert both dependently and independently of the Sec translocase complex, as well as at least some lipoproteins. Aids folding of multispanning membrane proteins.</text>
</comment>
<feature type="domain" description="Membrane insertase YidC N-terminal" evidence="16">
    <location>
        <begin position="82"/>
        <end position="354"/>
    </location>
</feature>
<protein>
    <recommendedName>
        <fullName evidence="3 13">Membrane protein insertase YidC</fullName>
    </recommendedName>
    <alternativeName>
        <fullName evidence="12 13">Foldase YidC</fullName>
    </alternativeName>
    <alternativeName>
        <fullName evidence="11 13">Membrane integrase YidC</fullName>
    </alternativeName>
    <alternativeName>
        <fullName evidence="13">Membrane protein YidC</fullName>
    </alternativeName>
</protein>
<feature type="transmembrane region" description="Helical" evidence="13">
    <location>
        <begin position="6"/>
        <end position="23"/>
    </location>
</feature>
<dbReference type="InterPro" id="IPR028053">
    <property type="entry name" value="Membr_insert_YidC_N"/>
</dbReference>
<feature type="transmembrane region" description="Helical" evidence="13">
    <location>
        <begin position="493"/>
        <end position="512"/>
    </location>
</feature>
<evidence type="ECO:0000259" key="15">
    <source>
        <dbReference type="Pfam" id="PF02096"/>
    </source>
</evidence>
<dbReference type="GO" id="GO:0032977">
    <property type="term" value="F:membrane insertase activity"/>
    <property type="evidence" value="ECO:0007669"/>
    <property type="project" value="InterPro"/>
</dbReference>
<dbReference type="AlphaFoldDB" id="A0A1W1VWF7"/>
<dbReference type="CDD" id="cd19961">
    <property type="entry name" value="EcYidC-like_peri"/>
    <property type="match status" value="1"/>
</dbReference>
<dbReference type="NCBIfam" id="NF002356">
    <property type="entry name" value="PRK01318.2-3"/>
    <property type="match status" value="1"/>
</dbReference>
<feature type="transmembrane region" description="Helical" evidence="13">
    <location>
        <begin position="524"/>
        <end position="549"/>
    </location>
</feature>
<dbReference type="Pfam" id="PF14849">
    <property type="entry name" value="YidC_periplas"/>
    <property type="match status" value="1"/>
</dbReference>
<evidence type="ECO:0000256" key="5">
    <source>
        <dbReference type="ARBA" id="ARBA00022475"/>
    </source>
</evidence>
<evidence type="ECO:0000256" key="3">
    <source>
        <dbReference type="ARBA" id="ARBA00015325"/>
    </source>
</evidence>
<evidence type="ECO:0000256" key="2">
    <source>
        <dbReference type="ARBA" id="ARBA00010527"/>
    </source>
</evidence>
<accession>A0A1W1VWF7</accession>
<feature type="domain" description="Membrane insertase YidC/Oxa/ALB C-terminal" evidence="15">
    <location>
        <begin position="370"/>
        <end position="563"/>
    </location>
</feature>
<keyword evidence="18" id="KW-1185">Reference proteome</keyword>
<name>A0A1W1VWF7_9BACT</name>
<organism evidence="17 18">
    <name type="scientific">Hymenobacter roseosalivarius DSM 11622</name>
    <dbReference type="NCBI Taxonomy" id="645990"/>
    <lineage>
        <taxon>Bacteria</taxon>
        <taxon>Pseudomonadati</taxon>
        <taxon>Bacteroidota</taxon>
        <taxon>Cytophagia</taxon>
        <taxon>Cytophagales</taxon>
        <taxon>Hymenobacteraceae</taxon>
        <taxon>Hymenobacter</taxon>
    </lineage>
</organism>
<keyword evidence="4 13" id="KW-0813">Transport</keyword>
<dbReference type="InterPro" id="IPR001708">
    <property type="entry name" value="YidC/ALB3/OXA1/COX18"/>
</dbReference>
<dbReference type="GO" id="GO:0005886">
    <property type="term" value="C:plasma membrane"/>
    <property type="evidence" value="ECO:0007669"/>
    <property type="project" value="UniProtKB-SubCell"/>
</dbReference>
<dbReference type="InterPro" id="IPR047196">
    <property type="entry name" value="YidC_ALB_C"/>
</dbReference>
<evidence type="ECO:0000256" key="14">
    <source>
        <dbReference type="SAM" id="MobiDB-lite"/>
    </source>
</evidence>
<evidence type="ECO:0000256" key="12">
    <source>
        <dbReference type="ARBA" id="ARBA00033342"/>
    </source>
</evidence>
<feature type="transmembrane region" description="Helical" evidence="13">
    <location>
        <begin position="435"/>
        <end position="456"/>
    </location>
</feature>
<keyword evidence="6 13" id="KW-0812">Transmembrane</keyword>
<keyword evidence="7 13" id="KW-0653">Protein transport</keyword>
<evidence type="ECO:0000313" key="17">
    <source>
        <dbReference type="EMBL" id="SMB97666.1"/>
    </source>
</evidence>
<dbReference type="EMBL" id="FWWW01000076">
    <property type="protein sequence ID" value="SMB97666.1"/>
    <property type="molecule type" value="Genomic_DNA"/>
</dbReference>
<dbReference type="STRING" id="645990.SAMN00120144_1581"/>
<proteinExistence type="inferred from homology"/>
<evidence type="ECO:0000256" key="4">
    <source>
        <dbReference type="ARBA" id="ARBA00022448"/>
    </source>
</evidence>
<evidence type="ECO:0000313" key="18">
    <source>
        <dbReference type="Proteomes" id="UP000192266"/>
    </source>
</evidence>
<keyword evidence="10 13" id="KW-0143">Chaperone</keyword>
<keyword evidence="9 13" id="KW-0472">Membrane</keyword>
<dbReference type="Gene3D" id="2.70.98.90">
    <property type="match status" value="1"/>
</dbReference>
<dbReference type="GO" id="GO:0051205">
    <property type="term" value="P:protein insertion into membrane"/>
    <property type="evidence" value="ECO:0007669"/>
    <property type="project" value="TreeGrafter"/>
</dbReference>
<evidence type="ECO:0000256" key="7">
    <source>
        <dbReference type="ARBA" id="ARBA00022927"/>
    </source>
</evidence>
<reference evidence="17 18" key="1">
    <citation type="submission" date="2017-04" db="EMBL/GenBank/DDBJ databases">
        <authorList>
            <person name="Afonso C.L."/>
            <person name="Miller P.J."/>
            <person name="Scott M.A."/>
            <person name="Spackman E."/>
            <person name="Goraichik I."/>
            <person name="Dimitrov K.M."/>
            <person name="Suarez D.L."/>
            <person name="Swayne D.E."/>
        </authorList>
    </citation>
    <scope>NUCLEOTIDE SEQUENCE [LARGE SCALE GENOMIC DNA]</scope>
    <source>
        <strain evidence="17 18">DSM 11622</strain>
    </source>
</reference>
<comment type="similarity">
    <text evidence="2 13">Belongs to the OXA1/ALB3/YidC family. Type 1 subfamily.</text>
</comment>
<evidence type="ECO:0000256" key="8">
    <source>
        <dbReference type="ARBA" id="ARBA00022989"/>
    </source>
</evidence>
<feature type="region of interest" description="Disordered" evidence="14">
    <location>
        <begin position="579"/>
        <end position="619"/>
    </location>
</feature>
<dbReference type="GO" id="GO:0015031">
    <property type="term" value="P:protein transport"/>
    <property type="evidence" value="ECO:0007669"/>
    <property type="project" value="UniProtKB-KW"/>
</dbReference>
<dbReference type="Pfam" id="PF02096">
    <property type="entry name" value="60KD_IMP"/>
    <property type="match status" value="1"/>
</dbReference>
<evidence type="ECO:0000256" key="10">
    <source>
        <dbReference type="ARBA" id="ARBA00023186"/>
    </source>
</evidence>
<dbReference type="PRINTS" id="PR00701">
    <property type="entry name" value="60KDINNERMP"/>
</dbReference>
<dbReference type="HAMAP" id="MF_01810">
    <property type="entry name" value="YidC_type1"/>
    <property type="match status" value="1"/>
</dbReference>
<dbReference type="Proteomes" id="UP000192266">
    <property type="component" value="Unassembled WGS sequence"/>
</dbReference>
<dbReference type="InterPro" id="IPR028055">
    <property type="entry name" value="YidC/Oxa/ALB_C"/>
</dbReference>
<evidence type="ECO:0000256" key="1">
    <source>
        <dbReference type="ARBA" id="ARBA00004429"/>
    </source>
</evidence>
<evidence type="ECO:0000256" key="9">
    <source>
        <dbReference type="ARBA" id="ARBA00023136"/>
    </source>
</evidence>
<evidence type="ECO:0000256" key="11">
    <source>
        <dbReference type="ARBA" id="ARBA00033245"/>
    </source>
</evidence>
<dbReference type="NCBIfam" id="TIGR03593">
    <property type="entry name" value="yidC_nterm"/>
    <property type="match status" value="1"/>
</dbReference>
<dbReference type="NCBIfam" id="TIGR03592">
    <property type="entry name" value="yidC_oxa1_cterm"/>
    <property type="match status" value="1"/>
</dbReference>
<dbReference type="InterPro" id="IPR019998">
    <property type="entry name" value="Membr_insert_YidC"/>
</dbReference>
<dbReference type="PANTHER" id="PTHR12428:SF65">
    <property type="entry name" value="CYTOCHROME C OXIDASE ASSEMBLY PROTEIN COX18, MITOCHONDRIAL"/>
    <property type="match status" value="1"/>
</dbReference>
<dbReference type="InterPro" id="IPR038221">
    <property type="entry name" value="YidC_periplasmic_sf"/>
</dbReference>
<dbReference type="CDD" id="cd20070">
    <property type="entry name" value="5TM_YidC_Alb3"/>
    <property type="match status" value="1"/>
</dbReference>
<dbReference type="PANTHER" id="PTHR12428">
    <property type="entry name" value="OXA1"/>
    <property type="match status" value="1"/>
</dbReference>
<keyword evidence="5 13" id="KW-1003">Cell membrane</keyword>
<evidence type="ECO:0000256" key="6">
    <source>
        <dbReference type="ARBA" id="ARBA00022692"/>
    </source>
</evidence>
<keyword evidence="8 13" id="KW-1133">Transmembrane helix</keyword>
<comment type="subcellular location">
    <subcellularLocation>
        <location evidence="1">Cell inner membrane</location>
        <topology evidence="1">Multi-pass membrane protein</topology>
    </subcellularLocation>
    <subcellularLocation>
        <location evidence="13">Cell membrane</location>
        <topology evidence="13">Multi-pass membrane protein</topology>
    </subcellularLocation>
</comment>
<dbReference type="RefSeq" id="WP_084446574.1">
    <property type="nucleotide sequence ID" value="NZ_FWWW01000076.1"/>
</dbReference>
<evidence type="ECO:0000256" key="13">
    <source>
        <dbReference type="HAMAP-Rule" id="MF_01810"/>
    </source>
</evidence>
<evidence type="ECO:0000259" key="16">
    <source>
        <dbReference type="Pfam" id="PF14849"/>
    </source>
</evidence>
<dbReference type="OrthoDB" id="9780552at2"/>
<sequence>MDKNQATGLFLISALLLIYLFFFSPKSEPEKAPAKPVAAATTPAPAADSAAAAATAAPPDSAAAAQALGAFATAAQGTAQDVQLRNDNLTVTFSTKGGQVQAVRLSKYKTFFGQPLDLLDKESAKLDTRFRTTDGRTIRFSDLYFQPGAAQPITEGNRQGQRLTLTAAVAGGQIEQVYTLYSDSYELGYDLRMTGLGNVIAQEPITLTFLDRVRQTEQDRAQNRNHTTINHYLATEDNGSLAEASENPEEIVISEPVKWAAHKHDFFVAGLIAQNQFSTGKFTSTVPAATDSTNKFIKTLSSTLTIPAADVLGGKGQFRYYFGPNSFQMLKEVAPGFDRNVYLGWGIFRWMNRFVIIPVFHFLEQFISSYGIIIALLVLLIKLVTWPLTYKTYVSQARMKVLKPELDEIKEKYGDDQTKVQSETMKLYTSMGVSPLSGCVPTLLTLPILFAMFNFFPNSIELRQEAFLWAKDLSSYDVFAKLPFAIPYYGDHISMFTLLMTASTLLMTWQSNQVNTAMQGPMKFYSYLMPLIFLFVLNSFAAGLTWYYFVSNVITFGQQALTRRFVDETKLRAQLEANKVKNKDKKPGGFQARLAEAMKTAQEREGEARKQGPAKSKNK</sequence>
<feature type="compositionally biased region" description="Basic and acidic residues" evidence="14">
    <location>
        <begin position="601"/>
        <end position="610"/>
    </location>
</feature>